<evidence type="ECO:0000313" key="1">
    <source>
        <dbReference type="EMBL" id="VYS93298.1"/>
    </source>
</evidence>
<protein>
    <submittedName>
        <fullName evidence="1">Uncharacterized protein</fullName>
    </submittedName>
</protein>
<reference evidence="1" key="1">
    <citation type="submission" date="2019-11" db="EMBL/GenBank/DDBJ databases">
        <authorList>
            <person name="Feng L."/>
        </authorList>
    </citation>
    <scope>NUCLEOTIDE SEQUENCE</scope>
    <source>
        <strain evidence="1">AundefinedLFYP135</strain>
    </source>
</reference>
<gene>
    <name evidence="1" type="ORF">AULFYP135_00968</name>
</gene>
<organism evidence="1">
    <name type="scientific">uncultured Anaerotruncus sp</name>
    <dbReference type="NCBI Taxonomy" id="905011"/>
    <lineage>
        <taxon>Bacteria</taxon>
        <taxon>Bacillati</taxon>
        <taxon>Bacillota</taxon>
        <taxon>Clostridia</taxon>
        <taxon>Eubacteriales</taxon>
        <taxon>Oscillospiraceae</taxon>
        <taxon>Anaerotruncus</taxon>
        <taxon>environmental samples</taxon>
    </lineage>
</organism>
<accession>A0A6N2SL59</accession>
<dbReference type="AlphaFoldDB" id="A0A6N2SL59"/>
<name>A0A6N2SL59_9FIRM</name>
<dbReference type="EMBL" id="CACRSL010000003">
    <property type="protein sequence ID" value="VYS93298.1"/>
    <property type="molecule type" value="Genomic_DNA"/>
</dbReference>
<sequence>MGYDVSFHPISPEEMREWYFTPLTWIQQGQEEKVLALAAQYRIEDFYAEKYLDTLRVGAGTESDELFDKSHGFYIAVIQGFFRDYYYTRGSAFSFLVEEKPEYERYFTSWGQVTPVSFPNPMQNRIIENYCSGVYLSPDQVMQLLKDMEQDPKVLEDLEGLWSNGQIAVLKKALSAAAELGVGLLEATEVVEPNPISPNESTSYSNLYHCDRDGVYLYIDTVSAQLADVIGKSEEQA</sequence>
<proteinExistence type="predicted"/>